<dbReference type="AlphaFoldDB" id="A0ABD0XYS8"/>
<comment type="caution">
    <text evidence="2">The sequence shown here is derived from an EMBL/GenBank/DDBJ whole genome shotgun (WGS) entry which is preliminary data.</text>
</comment>
<evidence type="ECO:0000313" key="3">
    <source>
        <dbReference type="Proteomes" id="UP001557470"/>
    </source>
</evidence>
<feature type="non-terminal residue" evidence="2">
    <location>
        <position position="130"/>
    </location>
</feature>
<feature type="non-terminal residue" evidence="2">
    <location>
        <position position="1"/>
    </location>
</feature>
<gene>
    <name evidence="2" type="ORF">UPYG_G00060710</name>
</gene>
<keyword evidence="1" id="KW-0175">Coiled coil</keyword>
<sequence>VLSIDIYHEIGLLVLSDVAIGPPFYLGTVNLYIFYKANNSHGDTLCSSYLLHEKDKKYEGGWNHFSCDHNYTCPSLEQMKQKLLLAEKTIQQLERQLKNVNKRERRAKKNLKDHISALKEKHLVTLELQK</sequence>
<reference evidence="2 3" key="1">
    <citation type="submission" date="2024-06" db="EMBL/GenBank/DDBJ databases">
        <authorList>
            <person name="Pan Q."/>
            <person name="Wen M."/>
            <person name="Jouanno E."/>
            <person name="Zahm M."/>
            <person name="Klopp C."/>
            <person name="Cabau C."/>
            <person name="Louis A."/>
            <person name="Berthelot C."/>
            <person name="Parey E."/>
            <person name="Roest Crollius H."/>
            <person name="Montfort J."/>
            <person name="Robinson-Rechavi M."/>
            <person name="Bouchez O."/>
            <person name="Lampietro C."/>
            <person name="Lopez Roques C."/>
            <person name="Donnadieu C."/>
            <person name="Postlethwait J."/>
            <person name="Bobe J."/>
            <person name="Verreycken H."/>
            <person name="Guiguen Y."/>
        </authorList>
    </citation>
    <scope>NUCLEOTIDE SEQUENCE [LARGE SCALE GENOMIC DNA]</scope>
    <source>
        <strain evidence="2">Up_M1</strain>
        <tissue evidence="2">Testis</tissue>
    </source>
</reference>
<dbReference type="EMBL" id="JAGEUA010000002">
    <property type="protein sequence ID" value="KAL1005562.1"/>
    <property type="molecule type" value="Genomic_DNA"/>
</dbReference>
<keyword evidence="3" id="KW-1185">Reference proteome</keyword>
<name>A0ABD0XYS8_UMBPY</name>
<dbReference type="Proteomes" id="UP001557470">
    <property type="component" value="Unassembled WGS sequence"/>
</dbReference>
<evidence type="ECO:0000313" key="2">
    <source>
        <dbReference type="EMBL" id="KAL1005562.1"/>
    </source>
</evidence>
<accession>A0ABD0XYS8</accession>
<protein>
    <submittedName>
        <fullName evidence="2">Uncharacterized protein</fullName>
    </submittedName>
</protein>
<feature type="coiled-coil region" evidence="1">
    <location>
        <begin position="76"/>
        <end position="121"/>
    </location>
</feature>
<organism evidence="2 3">
    <name type="scientific">Umbra pygmaea</name>
    <name type="common">Eastern mudminnow</name>
    <dbReference type="NCBI Taxonomy" id="75934"/>
    <lineage>
        <taxon>Eukaryota</taxon>
        <taxon>Metazoa</taxon>
        <taxon>Chordata</taxon>
        <taxon>Craniata</taxon>
        <taxon>Vertebrata</taxon>
        <taxon>Euteleostomi</taxon>
        <taxon>Actinopterygii</taxon>
        <taxon>Neopterygii</taxon>
        <taxon>Teleostei</taxon>
        <taxon>Protacanthopterygii</taxon>
        <taxon>Esociformes</taxon>
        <taxon>Umbridae</taxon>
        <taxon>Umbra</taxon>
    </lineage>
</organism>
<evidence type="ECO:0000256" key="1">
    <source>
        <dbReference type="SAM" id="Coils"/>
    </source>
</evidence>
<proteinExistence type="predicted"/>